<protein>
    <submittedName>
        <fullName evidence="5">Glycoside hydrolase family 3 C-terminal domain-containing protein</fullName>
    </submittedName>
</protein>
<dbReference type="EMBL" id="JAOYOD010000001">
    <property type="protein sequence ID" value="MCV9385188.1"/>
    <property type="molecule type" value="Genomic_DNA"/>
</dbReference>
<sequence length="877" mass="97296">MNWKTQLRLSTLVLVLTYTMIRCTTVSKPNDYQNTELSAEERATDLVAQMTLQEKVSQMRYDAPAVPRLGIPRYNWWNECLHGVGRAGEATVFPQAIGMGATWDTNLMSEVATAISDEARAKHHRFVKEDKRGIYQGLTFWTPNINIFRDPRWGRGQETYGEDPFLTSSMGVEFIKGLQGDDPKYLKLVATAKHFAVHSGPERSRHEDNYQTSDKDLHETYLPAFKAAIKEANVQSVMCAYNRYRDEACCGSNLLLTNILKNEWGFDGYVVSDCWAINDFYMEGRHGVSATAPKASALAVKSGTDLNCGDTFDPNLSEAVLKELIDEEEVDQALIRLMTARFRLGMFDDESLVPFSEIPYSVVASEKHLGLSRQAALESMVLLKNEGNVLPLSKELKSVAVIGPNANDKQSLLGNYHGTPNNQITPYAGIKAKLPNAEVRYAKGSDVATGWPLLSLIPAENLQSNGKKGLSAEYFPNANWEGKPSISRVDEQIDFVWMKEKPIKEMVSDTFTVRWSGKLIAPESAKYRIGFRACNNAKVFIDGEKKIDFNDDHKPVMKYYDMDLKEGQAYEIQIDYYNFHTDPQAQLLWAKLDEDLLTPAKQIASESDVVVLCLGLTPDIEGEEMPVVLEGFDSGDRSDIVLPAAQRKLLNEIVQIGKPTIVVLMNGSAVAVNEAAAKVPAILEAWYPGEFGGEAIADVLFGDYNPGGKLPVTFYQSVDDLPDFKSYDMSNRTYKYFEGTPLFPFGHGLSYSSFSYEDVKVSETSAGENMTVSATLSNTGAMAGDEVVQVYVSHKENNPDAAIRTLVAFERVHLGAGESKEVSFEIPAERYADIDEDGKRIKESTRLRLSVGGKQPGMEGLADAATTSVVTMDVEIK</sequence>
<evidence type="ECO:0000256" key="2">
    <source>
        <dbReference type="ARBA" id="ARBA00022729"/>
    </source>
</evidence>
<proteinExistence type="inferred from homology"/>
<comment type="similarity">
    <text evidence="1">Belongs to the glycosyl hydrolase 3 family.</text>
</comment>
<evidence type="ECO:0000259" key="4">
    <source>
        <dbReference type="PROSITE" id="PS51820"/>
    </source>
</evidence>
<dbReference type="PROSITE" id="PS51820">
    <property type="entry name" value="PA14"/>
    <property type="match status" value="1"/>
</dbReference>
<dbReference type="InterPro" id="IPR044993">
    <property type="entry name" value="BXL"/>
</dbReference>
<name>A0ABT3CN83_9BACT</name>
<gene>
    <name evidence="5" type="ORF">N7U62_00860</name>
</gene>
<dbReference type="Pfam" id="PF07691">
    <property type="entry name" value="PA14"/>
    <property type="match status" value="1"/>
</dbReference>
<keyword evidence="6" id="KW-1185">Reference proteome</keyword>
<dbReference type="InterPro" id="IPR037524">
    <property type="entry name" value="PA14/GLEYA"/>
</dbReference>
<dbReference type="SUPFAM" id="SSF56988">
    <property type="entry name" value="Anthrax protective antigen"/>
    <property type="match status" value="1"/>
</dbReference>
<feature type="domain" description="PA14" evidence="4">
    <location>
        <begin position="465"/>
        <end position="607"/>
    </location>
</feature>
<dbReference type="SMART" id="SM00758">
    <property type="entry name" value="PA14"/>
    <property type="match status" value="1"/>
</dbReference>
<evidence type="ECO:0000313" key="6">
    <source>
        <dbReference type="Proteomes" id="UP001300692"/>
    </source>
</evidence>
<keyword evidence="2" id="KW-0732">Signal</keyword>
<evidence type="ECO:0000256" key="3">
    <source>
        <dbReference type="ARBA" id="ARBA00022801"/>
    </source>
</evidence>
<dbReference type="Gene3D" id="3.40.50.1700">
    <property type="entry name" value="Glycoside hydrolase family 3 C-terminal domain"/>
    <property type="match status" value="2"/>
</dbReference>
<reference evidence="5 6" key="1">
    <citation type="submission" date="2022-10" db="EMBL/GenBank/DDBJ databases">
        <title>Comparative genomics and taxonomic characterization of three novel marine species of genus Reichenbachiella exhibiting antioxidant and polysaccharide degradation activities.</title>
        <authorList>
            <person name="Muhammad N."/>
            <person name="Lee Y.-J."/>
            <person name="Ko J."/>
            <person name="Kim S.-G."/>
        </authorList>
    </citation>
    <scope>NUCLEOTIDE SEQUENCE [LARGE SCALE GENOMIC DNA]</scope>
    <source>
        <strain evidence="5 6">ABR2-5</strain>
    </source>
</reference>
<evidence type="ECO:0000256" key="1">
    <source>
        <dbReference type="ARBA" id="ARBA00005336"/>
    </source>
</evidence>
<dbReference type="InterPro" id="IPR036881">
    <property type="entry name" value="Glyco_hydro_3_C_sf"/>
</dbReference>
<dbReference type="SUPFAM" id="SSF52279">
    <property type="entry name" value="Beta-D-glucan exohydrolase, C-terminal domain"/>
    <property type="match status" value="1"/>
</dbReference>
<organism evidence="5 6">
    <name type="scientific">Reichenbachiella ulvae</name>
    <dbReference type="NCBI Taxonomy" id="2980104"/>
    <lineage>
        <taxon>Bacteria</taxon>
        <taxon>Pseudomonadati</taxon>
        <taxon>Bacteroidota</taxon>
        <taxon>Cytophagia</taxon>
        <taxon>Cytophagales</taxon>
        <taxon>Reichenbachiellaceae</taxon>
        <taxon>Reichenbachiella</taxon>
    </lineage>
</organism>
<dbReference type="PANTHER" id="PTHR42721:SF3">
    <property type="entry name" value="BETA-D-XYLOSIDASE 5-RELATED"/>
    <property type="match status" value="1"/>
</dbReference>
<dbReference type="InterPro" id="IPR002772">
    <property type="entry name" value="Glyco_hydro_3_C"/>
</dbReference>
<dbReference type="Pfam" id="PF01915">
    <property type="entry name" value="Glyco_hydro_3_C"/>
    <property type="match status" value="1"/>
</dbReference>
<dbReference type="PANTHER" id="PTHR42721">
    <property type="entry name" value="SUGAR HYDROLASE-RELATED"/>
    <property type="match status" value="1"/>
</dbReference>
<dbReference type="SUPFAM" id="SSF51445">
    <property type="entry name" value="(Trans)glycosidases"/>
    <property type="match status" value="1"/>
</dbReference>
<dbReference type="RefSeq" id="WP_264135981.1">
    <property type="nucleotide sequence ID" value="NZ_JAOYOD010000001.1"/>
</dbReference>
<keyword evidence="3 5" id="KW-0378">Hydrolase</keyword>
<dbReference type="InterPro" id="IPR026891">
    <property type="entry name" value="Fn3-like"/>
</dbReference>
<dbReference type="SMART" id="SM01217">
    <property type="entry name" value="Fn3_like"/>
    <property type="match status" value="1"/>
</dbReference>
<dbReference type="GO" id="GO:0016787">
    <property type="term" value="F:hydrolase activity"/>
    <property type="evidence" value="ECO:0007669"/>
    <property type="project" value="UniProtKB-KW"/>
</dbReference>
<dbReference type="Gene3D" id="2.60.40.10">
    <property type="entry name" value="Immunoglobulins"/>
    <property type="match status" value="1"/>
</dbReference>
<dbReference type="Pfam" id="PF00933">
    <property type="entry name" value="Glyco_hydro_3"/>
    <property type="match status" value="1"/>
</dbReference>
<dbReference type="InterPro" id="IPR036962">
    <property type="entry name" value="Glyco_hydro_3_N_sf"/>
</dbReference>
<dbReference type="InterPro" id="IPR013783">
    <property type="entry name" value="Ig-like_fold"/>
</dbReference>
<dbReference type="InterPro" id="IPR001764">
    <property type="entry name" value="Glyco_hydro_3_N"/>
</dbReference>
<comment type="caution">
    <text evidence="5">The sequence shown here is derived from an EMBL/GenBank/DDBJ whole genome shotgun (WGS) entry which is preliminary data.</text>
</comment>
<dbReference type="PRINTS" id="PR00133">
    <property type="entry name" value="GLHYDRLASE3"/>
</dbReference>
<dbReference type="InterPro" id="IPR017853">
    <property type="entry name" value="GH"/>
</dbReference>
<evidence type="ECO:0000313" key="5">
    <source>
        <dbReference type="EMBL" id="MCV9385188.1"/>
    </source>
</evidence>
<dbReference type="InterPro" id="IPR011658">
    <property type="entry name" value="PA14_dom"/>
</dbReference>
<dbReference type="Pfam" id="PF14310">
    <property type="entry name" value="Fn3-like"/>
    <property type="match status" value="1"/>
</dbReference>
<dbReference type="Proteomes" id="UP001300692">
    <property type="component" value="Unassembled WGS sequence"/>
</dbReference>
<dbReference type="Gene3D" id="3.20.20.300">
    <property type="entry name" value="Glycoside hydrolase, family 3, N-terminal domain"/>
    <property type="match status" value="1"/>
</dbReference>
<accession>A0ABT3CN83</accession>